<dbReference type="Proteomes" id="UP000711488">
    <property type="component" value="Unassembled WGS sequence"/>
</dbReference>
<dbReference type="AlphaFoldDB" id="A0A6A0H4K6"/>
<evidence type="ECO:0000256" key="1">
    <source>
        <dbReference type="ARBA" id="ARBA00022723"/>
    </source>
</evidence>
<dbReference type="Pfam" id="PF24324">
    <property type="entry name" value="MYND_ZMYND11_ZMYD8"/>
    <property type="match status" value="1"/>
</dbReference>
<dbReference type="PANTHER" id="PTHR46453">
    <property type="entry name" value="PROTEIN KINASE C-BINDING PROTEIN 1"/>
    <property type="match status" value="1"/>
</dbReference>
<evidence type="ECO:0000259" key="4">
    <source>
        <dbReference type="Pfam" id="PF24324"/>
    </source>
</evidence>
<comment type="caution">
    <text evidence="5">The sequence shown here is derived from an EMBL/GenBank/DDBJ whole genome shotgun (WGS) entry which is preliminary data.</text>
</comment>
<evidence type="ECO:0000256" key="3">
    <source>
        <dbReference type="ARBA" id="ARBA00022833"/>
    </source>
</evidence>
<sequence>MRRSMEQQQVEIRRQMERRLSEKISEVKRQCDVEKQRAVEDTKKKQWCANCGKEALFFCCWNTSYCDYPCQVSGSG</sequence>
<reference evidence="5" key="2">
    <citation type="journal article" date="2018" name="Environ. Sci. Technol.">
        <title>The Toxicogenome of Hyalella azteca: A Model for Sediment Ecotoxicology and Evolutionary Toxicology.</title>
        <authorList>
            <person name="Poynton H.C."/>
            <person name="Hasenbein S."/>
            <person name="Benoit J.B."/>
            <person name="Sepulveda M.S."/>
            <person name="Poelchau M.F."/>
            <person name="Hughes D.S.T."/>
            <person name="Murali S.C."/>
            <person name="Chen S."/>
            <person name="Glastad K.M."/>
            <person name="Goodisman M.A.D."/>
            <person name="Werren J.H."/>
            <person name="Vineis J.H."/>
            <person name="Bowen J.L."/>
            <person name="Friedrich M."/>
            <person name="Jones J."/>
            <person name="Robertson H.M."/>
            <person name="Feyereisen R."/>
            <person name="Mechler-Hickson A."/>
            <person name="Mathers N."/>
            <person name="Lee C.E."/>
            <person name="Colbourne J.K."/>
            <person name="Biales A."/>
            <person name="Johnston J.S."/>
            <person name="Wellborn G.A."/>
            <person name="Rosendale A.J."/>
            <person name="Cridge A.G."/>
            <person name="Munoz-Torres M.C."/>
            <person name="Bain P.A."/>
            <person name="Manny A.R."/>
            <person name="Major K.M."/>
            <person name="Lambert F.N."/>
            <person name="Vulpe C.D."/>
            <person name="Tuck P."/>
            <person name="Blalock B.J."/>
            <person name="Lin Y.Y."/>
            <person name="Smith M.E."/>
            <person name="Ochoa-Acuna H."/>
            <person name="Chen M.M."/>
            <person name="Childers C.P."/>
            <person name="Qu J."/>
            <person name="Dugan S."/>
            <person name="Lee S.L."/>
            <person name="Chao H."/>
            <person name="Dinh H."/>
            <person name="Han Y."/>
            <person name="Doddapaneni H."/>
            <person name="Worley K.C."/>
            <person name="Muzny D.M."/>
            <person name="Gibbs R.A."/>
            <person name="Richards S."/>
        </authorList>
    </citation>
    <scope>NUCLEOTIDE SEQUENCE</scope>
    <source>
        <strain evidence="5">HAZT.00-mixed</strain>
        <tissue evidence="5">Whole organism</tissue>
    </source>
</reference>
<evidence type="ECO:0000256" key="2">
    <source>
        <dbReference type="ARBA" id="ARBA00022771"/>
    </source>
</evidence>
<keyword evidence="2" id="KW-0863">Zinc-finger</keyword>
<dbReference type="GO" id="GO:0008270">
    <property type="term" value="F:zinc ion binding"/>
    <property type="evidence" value="ECO:0007669"/>
    <property type="project" value="UniProtKB-KW"/>
</dbReference>
<name>A0A6A0H4K6_HYAAZ</name>
<keyword evidence="1" id="KW-0479">Metal-binding</keyword>
<dbReference type="EMBL" id="JQDR03006845">
    <property type="protein sequence ID" value="KAA0199574.1"/>
    <property type="molecule type" value="Genomic_DNA"/>
</dbReference>
<reference evidence="5" key="3">
    <citation type="submission" date="2019-06" db="EMBL/GenBank/DDBJ databases">
        <authorList>
            <person name="Poynton C."/>
            <person name="Hasenbein S."/>
            <person name="Benoit J.B."/>
            <person name="Sepulveda M.S."/>
            <person name="Poelchau M.F."/>
            <person name="Murali S.C."/>
            <person name="Chen S."/>
            <person name="Glastad K.M."/>
            <person name="Werren J.H."/>
            <person name="Vineis J.H."/>
            <person name="Bowen J.L."/>
            <person name="Friedrich M."/>
            <person name="Jones J."/>
            <person name="Robertson H.M."/>
            <person name="Feyereisen R."/>
            <person name="Mechler-Hickson A."/>
            <person name="Mathers N."/>
            <person name="Lee C.E."/>
            <person name="Colbourne J.K."/>
            <person name="Biales A."/>
            <person name="Johnston J.S."/>
            <person name="Wellborn G.A."/>
            <person name="Rosendale A.J."/>
            <person name="Cridge A.G."/>
            <person name="Munoz-Torres M.C."/>
            <person name="Bain P.A."/>
            <person name="Manny A.R."/>
            <person name="Major K.M."/>
            <person name="Lambert F.N."/>
            <person name="Vulpe C.D."/>
            <person name="Tuck P."/>
            <person name="Blalock B.J."/>
            <person name="Lin Y.-Y."/>
            <person name="Smith M.E."/>
            <person name="Ochoa-Acuna H."/>
            <person name="Chen M.-J.M."/>
            <person name="Childers C.P."/>
            <person name="Qu J."/>
            <person name="Dugan S."/>
            <person name="Lee S.L."/>
            <person name="Chao H."/>
            <person name="Dinh H."/>
            <person name="Han Y."/>
            <person name="Doddapaneni H."/>
            <person name="Worley K.C."/>
            <person name="Muzny D.M."/>
            <person name="Gibbs R.A."/>
            <person name="Richards S."/>
        </authorList>
    </citation>
    <scope>NUCLEOTIDE SEQUENCE</scope>
    <source>
        <strain evidence="5">HAZT.00-mixed</strain>
        <tissue evidence="5">Whole organism</tissue>
    </source>
</reference>
<dbReference type="GO" id="GO:0005737">
    <property type="term" value="C:cytoplasm"/>
    <property type="evidence" value="ECO:0007669"/>
    <property type="project" value="TreeGrafter"/>
</dbReference>
<dbReference type="GO" id="GO:0003714">
    <property type="term" value="F:transcription corepressor activity"/>
    <property type="evidence" value="ECO:0007669"/>
    <property type="project" value="TreeGrafter"/>
</dbReference>
<protein>
    <recommendedName>
        <fullName evidence="4">ZMYND11/ZMYD8 MYND zinc finger domain-containing protein</fullName>
    </recommendedName>
</protein>
<feature type="domain" description="ZMYND11/ZMYD8 MYND zinc finger" evidence="4">
    <location>
        <begin position="48"/>
        <end position="72"/>
    </location>
</feature>
<accession>A0A6A0H4K6</accession>
<dbReference type="GO" id="GO:0005634">
    <property type="term" value="C:nucleus"/>
    <property type="evidence" value="ECO:0007669"/>
    <property type="project" value="TreeGrafter"/>
</dbReference>
<reference evidence="5" key="1">
    <citation type="submission" date="2014-08" db="EMBL/GenBank/DDBJ databases">
        <authorList>
            <person name="Murali S."/>
            <person name="Richards S."/>
            <person name="Bandaranaike D."/>
            <person name="Bellair M."/>
            <person name="Blankenburg K."/>
            <person name="Chao H."/>
            <person name="Dinh H."/>
            <person name="Doddapaneni H."/>
            <person name="Dugan-Rocha S."/>
            <person name="Elkadiri S."/>
            <person name="Gnanaolivu R."/>
            <person name="Hughes D."/>
            <person name="Lee S."/>
            <person name="Li M."/>
            <person name="Ming W."/>
            <person name="Munidasa M."/>
            <person name="Muniz J."/>
            <person name="Nguyen L."/>
            <person name="Osuji N."/>
            <person name="Pu L.-L."/>
            <person name="Puazo M."/>
            <person name="Skinner E."/>
            <person name="Qu C."/>
            <person name="Quiroz J."/>
            <person name="Raj R."/>
            <person name="Weissenberger G."/>
            <person name="Xin Y."/>
            <person name="Zou X."/>
            <person name="Han Y."/>
            <person name="Worley K."/>
            <person name="Muzny D."/>
            <person name="Gibbs R."/>
        </authorList>
    </citation>
    <scope>NUCLEOTIDE SEQUENCE</scope>
    <source>
        <strain evidence="5">HAZT.00-mixed</strain>
        <tissue evidence="5">Whole organism</tissue>
    </source>
</reference>
<evidence type="ECO:0000313" key="5">
    <source>
        <dbReference type="EMBL" id="KAA0199574.1"/>
    </source>
</evidence>
<organism evidence="5">
    <name type="scientific">Hyalella azteca</name>
    <name type="common">Amphipod</name>
    <dbReference type="NCBI Taxonomy" id="294128"/>
    <lineage>
        <taxon>Eukaryota</taxon>
        <taxon>Metazoa</taxon>
        <taxon>Ecdysozoa</taxon>
        <taxon>Arthropoda</taxon>
        <taxon>Crustacea</taxon>
        <taxon>Multicrustacea</taxon>
        <taxon>Malacostraca</taxon>
        <taxon>Eumalacostraca</taxon>
        <taxon>Peracarida</taxon>
        <taxon>Amphipoda</taxon>
        <taxon>Senticaudata</taxon>
        <taxon>Talitrida</taxon>
        <taxon>Talitroidea</taxon>
        <taxon>Hyalellidae</taxon>
        <taxon>Hyalella</taxon>
    </lineage>
</organism>
<keyword evidence="3" id="KW-0862">Zinc</keyword>
<proteinExistence type="predicted"/>
<gene>
    <name evidence="5" type="ORF">HAZT_HAZT004156</name>
</gene>
<dbReference type="PANTHER" id="PTHR46453:SF5">
    <property type="entry name" value="PROTEIN KINASE C-BINDING PROTEIN 1 ISOFORM X1"/>
    <property type="match status" value="1"/>
</dbReference>
<dbReference type="InterPro" id="IPR057053">
    <property type="entry name" value="MYND_ZMYND11_ZMYD8"/>
</dbReference>
<dbReference type="SUPFAM" id="SSF144232">
    <property type="entry name" value="HIT/MYND zinc finger-like"/>
    <property type="match status" value="1"/>
</dbReference>